<evidence type="ECO:0000313" key="15">
    <source>
        <dbReference type="EMBL" id="ACZ41068.1"/>
    </source>
</evidence>
<gene>
    <name evidence="12" type="primary">hldE</name>
    <name evidence="15" type="ordered locus">Tter_0146</name>
</gene>
<sequence length="495" mass="54184">MLKVDIVNNFHKVRALVIGDAMLDSYLEGTASRLCSEGPVPVVTKSGEERVPGGAANTASNLRALGAQVMFLGFVGRDANAAYLRTALRRYDIDDGWLVEDPNISTIHKMRILADEQYVVRFDEGDTTNYSKSSREELLYKLEQALTKCDVIVVSDYSYGAVSEDVTSVIKDFRRTQDIPLLVDSKNIISYGKASATLITPNHHEARAAVGRPASIKPPDIEEMMGIGKQLLDCMDCQFIAITMASEGVLLLGQKAEPLHIPAYPIPKASVAGAGDSFLAATALSLAVGADIAEATRIGVENARLAVLKRRTAVVEHRELLLRMSTLDRQSDQPYESLIAELEAARREGKVIVMVNGVFDLLHAGHVNLLRKAKELGDLLVVAINSDKSARRLKGPNRPINDERHRLELVASLEPVDHVVLFDEDTPIQLIKTIRPHVLVKGADYEGQEIPEAPILQDIGTKLVLVPLTENYSTSSLIERILSSAPNQQLTSEVM</sequence>
<keyword evidence="4 12" id="KW-0808">Transferase</keyword>
<dbReference type="InterPro" id="IPR029056">
    <property type="entry name" value="Ribokinase-like"/>
</dbReference>
<proteinExistence type="inferred from homology"/>
<dbReference type="UniPathway" id="UPA00356">
    <property type="reaction ID" value="UER00437"/>
</dbReference>
<evidence type="ECO:0000256" key="2">
    <source>
        <dbReference type="ARBA" id="ARBA00003753"/>
    </source>
</evidence>
<dbReference type="RefSeq" id="WP_012874103.1">
    <property type="nucleotide sequence ID" value="NC_013525.1"/>
</dbReference>
<dbReference type="Gene3D" id="3.40.50.620">
    <property type="entry name" value="HUPs"/>
    <property type="match status" value="1"/>
</dbReference>
<name>D1CDR2_THET1</name>
<dbReference type="KEGG" id="ttr:Tter_0146"/>
<comment type="function">
    <text evidence="1 12">Catalyzes the phosphorylation of D-glycero-D-manno-heptose 7-phosphate at the C-1 position to selectively form D-glycero-beta-D-manno-heptose-1,7-bisphosphate.</text>
</comment>
<keyword evidence="7 12" id="KW-0418">Kinase</keyword>
<keyword evidence="16" id="KW-1185">Reference proteome</keyword>
<feature type="domain" description="Cytidyltransferase-like" evidence="14">
    <location>
        <begin position="355"/>
        <end position="446"/>
    </location>
</feature>
<comment type="pathway">
    <text evidence="12">Nucleotide-sugar biosynthesis; ADP-L-glycero-beta-D-manno-heptose biosynthesis; ADP-L-glycero-beta-D-manno-heptose from D-glycero-beta-D-manno-heptose 7-phosphate: step 3/4.</text>
</comment>
<dbReference type="NCBIfam" id="TIGR00125">
    <property type="entry name" value="cyt_tran_rel"/>
    <property type="match status" value="1"/>
</dbReference>
<dbReference type="GO" id="GO:0033786">
    <property type="term" value="F:heptose-1-phosphate adenylyltransferase activity"/>
    <property type="evidence" value="ECO:0007669"/>
    <property type="project" value="UniProtKB-UniRule"/>
</dbReference>
<evidence type="ECO:0000256" key="3">
    <source>
        <dbReference type="ARBA" id="ARBA00004713"/>
    </source>
</evidence>
<evidence type="ECO:0000256" key="11">
    <source>
        <dbReference type="ARBA" id="ARBA00047428"/>
    </source>
</evidence>
<dbReference type="GO" id="GO:0016773">
    <property type="term" value="F:phosphotransferase activity, alcohol group as acceptor"/>
    <property type="evidence" value="ECO:0007669"/>
    <property type="project" value="InterPro"/>
</dbReference>
<evidence type="ECO:0000256" key="4">
    <source>
        <dbReference type="ARBA" id="ARBA00022679"/>
    </source>
</evidence>
<dbReference type="InterPro" id="IPR023030">
    <property type="entry name" value="Bifunc_HldE"/>
</dbReference>
<dbReference type="SUPFAM" id="SSF52374">
    <property type="entry name" value="Nucleotidylyl transferase"/>
    <property type="match status" value="1"/>
</dbReference>
<dbReference type="CDD" id="cd01172">
    <property type="entry name" value="RfaE_like"/>
    <property type="match status" value="1"/>
</dbReference>
<evidence type="ECO:0000256" key="6">
    <source>
        <dbReference type="ARBA" id="ARBA00022741"/>
    </source>
</evidence>
<dbReference type="PANTHER" id="PTHR46969">
    <property type="entry name" value="BIFUNCTIONAL PROTEIN HLDE"/>
    <property type="match status" value="1"/>
</dbReference>
<dbReference type="HOGENOM" id="CLU_021150_2_1_0"/>
<feature type="binding site" evidence="12">
    <location>
        <begin position="202"/>
        <end position="205"/>
    </location>
    <ligand>
        <name>ATP</name>
        <dbReference type="ChEBI" id="CHEBI:30616"/>
    </ligand>
</feature>
<keyword evidence="10 12" id="KW-0119">Carbohydrate metabolism</keyword>
<dbReference type="PANTHER" id="PTHR46969:SF1">
    <property type="entry name" value="BIFUNCTIONAL PROTEIN HLDE"/>
    <property type="match status" value="1"/>
</dbReference>
<keyword evidence="8 12" id="KW-0067">ATP-binding</keyword>
<dbReference type="AlphaFoldDB" id="D1CDR2"/>
<feature type="domain" description="Carbohydrate kinase PfkB" evidence="13">
    <location>
        <begin position="16"/>
        <end position="313"/>
    </location>
</feature>
<comment type="pathway">
    <text evidence="3">Bacterial outer membrane biogenesis; LPS core biosynthesis.</text>
</comment>
<feature type="active site" evidence="12">
    <location>
        <position position="276"/>
    </location>
</feature>
<comment type="catalytic activity">
    <reaction evidence="12">
        <text>D-glycero-beta-D-manno-heptose 7-phosphate + ATP = D-glycero-beta-D-manno-heptose 1,7-bisphosphate + ADP + H(+)</text>
        <dbReference type="Rhea" id="RHEA:27473"/>
        <dbReference type="ChEBI" id="CHEBI:15378"/>
        <dbReference type="ChEBI" id="CHEBI:30616"/>
        <dbReference type="ChEBI" id="CHEBI:60204"/>
        <dbReference type="ChEBI" id="CHEBI:60208"/>
        <dbReference type="ChEBI" id="CHEBI:456216"/>
        <dbReference type="EC" id="2.7.1.167"/>
    </reaction>
</comment>
<dbReference type="EC" id="2.7.7.70" evidence="12"/>
<dbReference type="HAMAP" id="MF_01603">
    <property type="entry name" value="HldE"/>
    <property type="match status" value="1"/>
</dbReference>
<comment type="subunit">
    <text evidence="12">Homodimer.</text>
</comment>
<dbReference type="EC" id="2.7.1.167" evidence="12"/>
<evidence type="ECO:0000256" key="10">
    <source>
        <dbReference type="ARBA" id="ARBA00023277"/>
    </source>
</evidence>
<comment type="catalytic activity">
    <reaction evidence="11 12">
        <text>D-glycero-beta-D-manno-heptose 1-phosphate + ATP + H(+) = ADP-D-glycero-beta-D-manno-heptose + diphosphate</text>
        <dbReference type="Rhea" id="RHEA:27465"/>
        <dbReference type="ChEBI" id="CHEBI:15378"/>
        <dbReference type="ChEBI" id="CHEBI:30616"/>
        <dbReference type="ChEBI" id="CHEBI:33019"/>
        <dbReference type="ChEBI" id="CHEBI:59967"/>
        <dbReference type="ChEBI" id="CHEBI:61593"/>
        <dbReference type="EC" id="2.7.7.70"/>
    </reaction>
</comment>
<evidence type="ECO:0000313" key="16">
    <source>
        <dbReference type="Proteomes" id="UP000000323"/>
    </source>
</evidence>
<comment type="function">
    <text evidence="2 12">Catalyzes the ADP transfer from ATP to D-glycero-beta-D-manno-heptose 1-phosphate, yielding ADP-D-glycero-beta-D-manno-heptose.</text>
</comment>
<dbReference type="InterPro" id="IPR011913">
    <property type="entry name" value="RfaE_dom_I"/>
</dbReference>
<dbReference type="eggNOG" id="COG0615">
    <property type="taxonomic scope" value="Bacteria"/>
</dbReference>
<feature type="region of interest" description="Ribokinase" evidence="12">
    <location>
        <begin position="1"/>
        <end position="327"/>
    </location>
</feature>
<organism evidence="15 16">
    <name type="scientific">Thermobaculum terrenum (strain ATCC BAA-798 / CCMEE 7001 / YNP1)</name>
    <dbReference type="NCBI Taxonomy" id="525904"/>
    <lineage>
        <taxon>Bacteria</taxon>
        <taxon>Bacillati</taxon>
        <taxon>Chloroflexota</taxon>
        <taxon>Chloroflexia</taxon>
        <taxon>Candidatus Thermobaculales</taxon>
        <taxon>Candidatus Thermobaculaceae</taxon>
        <taxon>Thermobaculum</taxon>
    </lineage>
</organism>
<evidence type="ECO:0000256" key="5">
    <source>
        <dbReference type="ARBA" id="ARBA00022695"/>
    </source>
</evidence>
<keyword evidence="6 12" id="KW-0547">Nucleotide-binding</keyword>
<dbReference type="UniPathway" id="UPA00958"/>
<evidence type="ECO:0000259" key="13">
    <source>
        <dbReference type="Pfam" id="PF00294"/>
    </source>
</evidence>
<dbReference type="InterPro" id="IPR011914">
    <property type="entry name" value="RfaE_dom_II"/>
</dbReference>
<evidence type="ECO:0000256" key="1">
    <source>
        <dbReference type="ARBA" id="ARBA00002319"/>
    </source>
</evidence>
<dbReference type="eggNOG" id="COG2870">
    <property type="taxonomic scope" value="Bacteria"/>
</dbReference>
<dbReference type="STRING" id="525904.Tter_0146"/>
<dbReference type="GO" id="GO:0009244">
    <property type="term" value="P:lipopolysaccharide core region biosynthetic process"/>
    <property type="evidence" value="ECO:0007669"/>
    <property type="project" value="UniProtKB-UniPathway"/>
</dbReference>
<dbReference type="InterPro" id="IPR011611">
    <property type="entry name" value="PfkB_dom"/>
</dbReference>
<dbReference type="InterPro" id="IPR014729">
    <property type="entry name" value="Rossmann-like_a/b/a_fold"/>
</dbReference>
<dbReference type="EMBL" id="CP001825">
    <property type="protein sequence ID" value="ACZ41068.1"/>
    <property type="molecule type" value="Genomic_DNA"/>
</dbReference>
<keyword evidence="5 12" id="KW-0548">Nucleotidyltransferase</keyword>
<dbReference type="PROSITE" id="PS00583">
    <property type="entry name" value="PFKB_KINASES_1"/>
    <property type="match status" value="1"/>
</dbReference>
<protein>
    <recommendedName>
        <fullName evidence="12">Bifunctional protein HldE</fullName>
    </recommendedName>
    <domain>
        <recommendedName>
            <fullName evidence="12">D-beta-D-heptose 7-phosphate kinase</fullName>
            <ecNumber evidence="12">2.7.1.167</ecNumber>
        </recommendedName>
        <alternativeName>
            <fullName evidence="12">D-beta-D-heptose 7-phosphotransferase</fullName>
        </alternativeName>
        <alternativeName>
            <fullName evidence="12">D-glycero-beta-D-manno-heptose-7-phosphate kinase</fullName>
        </alternativeName>
    </domain>
    <domain>
        <recommendedName>
            <fullName evidence="12">D-beta-D-heptose 1-phosphate adenylyltransferase</fullName>
            <ecNumber evidence="12">2.7.7.70</ecNumber>
        </recommendedName>
        <alternativeName>
            <fullName evidence="12">D-glycero-beta-D-manno-heptose 1-phosphate adenylyltransferase</fullName>
        </alternativeName>
    </domain>
</protein>
<dbReference type="GO" id="GO:0033785">
    <property type="term" value="F:heptose 7-phosphate kinase activity"/>
    <property type="evidence" value="ECO:0007669"/>
    <property type="project" value="UniProtKB-UniRule"/>
</dbReference>
<keyword evidence="9 12" id="KW-0511">Multifunctional enzyme</keyword>
<dbReference type="Gene3D" id="3.40.1190.20">
    <property type="match status" value="1"/>
</dbReference>
<dbReference type="Pfam" id="PF01467">
    <property type="entry name" value="CTP_transf_like"/>
    <property type="match status" value="1"/>
</dbReference>
<dbReference type="GO" id="GO:0005829">
    <property type="term" value="C:cytosol"/>
    <property type="evidence" value="ECO:0007669"/>
    <property type="project" value="TreeGrafter"/>
</dbReference>
<dbReference type="InterPro" id="IPR004821">
    <property type="entry name" value="Cyt_trans-like"/>
</dbReference>
<reference evidence="16" key="1">
    <citation type="journal article" date="2010" name="Stand. Genomic Sci.">
        <title>Complete genome sequence of 'Thermobaculum terrenum' type strain (YNP1).</title>
        <authorList>
            <person name="Kiss H."/>
            <person name="Cleland D."/>
            <person name="Lapidus A."/>
            <person name="Lucas S."/>
            <person name="Glavina Del Rio T."/>
            <person name="Nolan M."/>
            <person name="Tice H."/>
            <person name="Han C."/>
            <person name="Goodwin L."/>
            <person name="Pitluck S."/>
            <person name="Liolios K."/>
            <person name="Ivanova N."/>
            <person name="Mavromatis K."/>
            <person name="Ovchinnikova G."/>
            <person name="Pati A."/>
            <person name="Chen A."/>
            <person name="Palaniappan K."/>
            <person name="Land M."/>
            <person name="Hauser L."/>
            <person name="Chang Y."/>
            <person name="Jeffries C."/>
            <person name="Lu M."/>
            <person name="Brettin T."/>
            <person name="Detter J."/>
            <person name="Goker M."/>
            <person name="Tindall B."/>
            <person name="Beck B."/>
            <person name="McDermott T."/>
            <person name="Woyke T."/>
            <person name="Bristow J."/>
            <person name="Eisen J."/>
            <person name="Markowitz V."/>
            <person name="Hugenholtz P."/>
            <person name="Kyrpides N."/>
            <person name="Klenk H."/>
            <person name="Cheng J."/>
        </authorList>
    </citation>
    <scope>NUCLEOTIDE SEQUENCE [LARGE SCALE GENOMIC DNA]</scope>
    <source>
        <strain evidence="16">ATCC BAA-798 / YNP1</strain>
    </source>
</reference>
<dbReference type="InterPro" id="IPR002173">
    <property type="entry name" value="Carboh/pur_kinase_PfkB_CS"/>
</dbReference>
<evidence type="ECO:0000259" key="14">
    <source>
        <dbReference type="Pfam" id="PF01467"/>
    </source>
</evidence>
<evidence type="ECO:0000256" key="8">
    <source>
        <dbReference type="ARBA" id="ARBA00022840"/>
    </source>
</evidence>
<feature type="region of interest" description="Cytidylyltransferase" evidence="12">
    <location>
        <begin position="354"/>
        <end position="495"/>
    </location>
</feature>
<evidence type="ECO:0000256" key="12">
    <source>
        <dbReference type="HAMAP-Rule" id="MF_01603"/>
    </source>
</evidence>
<evidence type="ECO:0000256" key="9">
    <source>
        <dbReference type="ARBA" id="ARBA00023268"/>
    </source>
</evidence>
<evidence type="ECO:0000256" key="7">
    <source>
        <dbReference type="ARBA" id="ARBA00022777"/>
    </source>
</evidence>
<dbReference type="OrthoDB" id="9802794at2"/>
<comment type="similarity">
    <text evidence="12">In the C-terminal section; belongs to the cytidylyltransferase family.</text>
</comment>
<dbReference type="GO" id="GO:0005524">
    <property type="term" value="F:ATP binding"/>
    <property type="evidence" value="ECO:0007669"/>
    <property type="project" value="UniProtKB-UniRule"/>
</dbReference>
<dbReference type="GO" id="GO:0097171">
    <property type="term" value="P:ADP-L-glycero-beta-D-manno-heptose biosynthetic process"/>
    <property type="evidence" value="ECO:0007669"/>
    <property type="project" value="UniProtKB-UniPathway"/>
</dbReference>
<accession>D1CDR2</accession>
<dbReference type="Pfam" id="PF00294">
    <property type="entry name" value="PfkB"/>
    <property type="match status" value="1"/>
</dbReference>
<dbReference type="NCBIfam" id="TIGR02199">
    <property type="entry name" value="rfaE_dom_II"/>
    <property type="match status" value="1"/>
</dbReference>
<dbReference type="Proteomes" id="UP000000323">
    <property type="component" value="Chromosome 1"/>
</dbReference>
<comment type="pathway">
    <text evidence="12">Nucleotide-sugar biosynthesis; ADP-L-glycero-beta-D-manno-heptose biosynthesis; ADP-L-glycero-beta-D-manno-heptose from D-glycero-beta-D-manno-heptose 7-phosphate: step 1/4.</text>
</comment>
<dbReference type="SUPFAM" id="SSF53613">
    <property type="entry name" value="Ribokinase-like"/>
    <property type="match status" value="1"/>
</dbReference>
<comment type="similarity">
    <text evidence="12">In the N-terminal section; belongs to the carbohydrate kinase PfkB family.</text>
</comment>